<comment type="function">
    <text evidence="1">Involved in the partitioning of the mitochondrial organelle and mitochondrial DNA (mtDNA) inheritance.</text>
</comment>
<dbReference type="PANTHER" id="PTHR13391">
    <property type="entry name" value="MITOCHONDRIAL DISTRIBUTION REGULATOR MISATO"/>
    <property type="match status" value="1"/>
</dbReference>
<evidence type="ECO:0000313" key="7">
    <source>
        <dbReference type="EMBL" id="CAG8631225.1"/>
    </source>
</evidence>
<evidence type="ECO:0000256" key="4">
    <source>
        <dbReference type="ARBA" id="ARBA00023128"/>
    </source>
</evidence>
<keyword evidence="4" id="KW-0496">Mitochondrion</keyword>
<comment type="caution">
    <text evidence="7">The sequence shown here is derived from an EMBL/GenBank/DDBJ whole genome shotgun (WGS) entry which is preliminary data.</text>
</comment>
<feature type="domain" description="Misato Segment II tubulin-like" evidence="5">
    <location>
        <begin position="3"/>
        <end position="121"/>
    </location>
</feature>
<dbReference type="InterPro" id="IPR049942">
    <property type="entry name" value="DML1/Misato"/>
</dbReference>
<reference evidence="7" key="1">
    <citation type="submission" date="2021-06" db="EMBL/GenBank/DDBJ databases">
        <authorList>
            <person name="Kallberg Y."/>
            <person name="Tangrot J."/>
            <person name="Rosling A."/>
        </authorList>
    </citation>
    <scope>NUCLEOTIDE SEQUENCE</scope>
    <source>
        <strain evidence="7">FL966</strain>
    </source>
</reference>
<dbReference type="Pfam" id="PF14881">
    <property type="entry name" value="Tubulin_3"/>
    <property type="match status" value="1"/>
</dbReference>
<comment type="subcellular location">
    <subcellularLocation>
        <location evidence="2">Mitochondrion</location>
    </subcellularLocation>
</comment>
<evidence type="ECO:0000256" key="2">
    <source>
        <dbReference type="ARBA" id="ARBA00004173"/>
    </source>
</evidence>
<evidence type="ECO:0000256" key="3">
    <source>
        <dbReference type="ARBA" id="ARBA00008507"/>
    </source>
</evidence>
<dbReference type="OrthoDB" id="271881at2759"/>
<name>A0A9N9DAJ5_9GLOM</name>
<protein>
    <submittedName>
        <fullName evidence="7">553_t:CDS:1</fullName>
    </submittedName>
</protein>
<dbReference type="AlphaFoldDB" id="A0A9N9DAJ5"/>
<dbReference type="PANTHER" id="PTHR13391:SF0">
    <property type="entry name" value="PROTEIN MISATO HOMOLOG 1"/>
    <property type="match status" value="1"/>
</dbReference>
<accession>A0A9N9DAJ5</accession>
<dbReference type="EMBL" id="CAJVQA010005959">
    <property type="protein sequence ID" value="CAG8631225.1"/>
    <property type="molecule type" value="Genomic_DNA"/>
</dbReference>
<evidence type="ECO:0000259" key="5">
    <source>
        <dbReference type="Pfam" id="PF10644"/>
    </source>
</evidence>
<dbReference type="Pfam" id="PF10644">
    <property type="entry name" value="Misat_Tub_SegII"/>
    <property type="match status" value="1"/>
</dbReference>
<evidence type="ECO:0000256" key="1">
    <source>
        <dbReference type="ARBA" id="ARBA00003757"/>
    </source>
</evidence>
<dbReference type="InterPro" id="IPR029209">
    <property type="entry name" value="DML1/Misato_tubulin"/>
</dbReference>
<dbReference type="SUPFAM" id="SSF52490">
    <property type="entry name" value="Tubulin nucleotide-binding domain-like"/>
    <property type="match status" value="1"/>
</dbReference>
<dbReference type="GO" id="GO:0007005">
    <property type="term" value="P:mitochondrion organization"/>
    <property type="evidence" value="ECO:0007669"/>
    <property type="project" value="InterPro"/>
</dbReference>
<keyword evidence="8" id="KW-1185">Reference proteome</keyword>
<evidence type="ECO:0000313" key="8">
    <source>
        <dbReference type="Proteomes" id="UP000789759"/>
    </source>
</evidence>
<feature type="non-terminal residue" evidence="7">
    <location>
        <position position="1"/>
    </location>
</feature>
<sequence length="546" mass="62588">MLEIVTLQFGHFSNYVGAHFWNTQEEYFSFDTGQHAQETAVLHDILFRAGITQSGIETYTPRLMVYDLKGGFGSIKKMNRLYDETSDYQDADQKECNWDWKSETYAQAPYPKNEYLQSLEEEEERGHTDNMEIDSAEKIFYLDETVNTWSDFNKIYYHPKSINTISNYQLGDETIPFDVFSYGKNAYLNQQKEEDSFEENLRFFTEECDAIQGFQVMTNVIDGFGGFSCSFIERLREEYPKTSIISFGITDGQELSPIGHKRYFKQIMNSSLSTIFLSELSSLFIPLNVNANLLRSSSTKYIQPTINLPYHSSCILSAAIETSTFPFRSRRNTLHMHDLVTRLNWRGNTKIGTLGFAFPLPMSVYGDVDVQTLLPDDDRSVINDLSFSSKPCLSTIYGQSVVARGIPDEFRAVSKVEPKKKSSNVISDIFGRFQSLGSYNNSFFATNVFYPIPNSFPNIFKRLNTNGYIDESAKFIDIHPIHSAPTLSHLTISTRVHKLLQNYKTDLQKINFNLFPEFNDGSEGLSHDEFLEARESLCNLCEVYEG</sequence>
<dbReference type="InterPro" id="IPR036525">
    <property type="entry name" value="Tubulin/FtsZ_GTPase_sf"/>
</dbReference>
<proteinExistence type="inferred from homology"/>
<dbReference type="Gene3D" id="3.40.50.1440">
    <property type="entry name" value="Tubulin/FtsZ, GTPase domain"/>
    <property type="match status" value="1"/>
</dbReference>
<dbReference type="GO" id="GO:0005739">
    <property type="term" value="C:mitochondrion"/>
    <property type="evidence" value="ECO:0007669"/>
    <property type="project" value="UniProtKB-SubCell"/>
</dbReference>
<dbReference type="Proteomes" id="UP000789759">
    <property type="component" value="Unassembled WGS sequence"/>
</dbReference>
<dbReference type="CDD" id="cd06060">
    <property type="entry name" value="misato"/>
    <property type="match status" value="1"/>
</dbReference>
<feature type="domain" description="DML1/Misato tubulin" evidence="6">
    <location>
        <begin position="144"/>
        <end position="328"/>
    </location>
</feature>
<comment type="similarity">
    <text evidence="3">Belongs to the misato family.</text>
</comment>
<dbReference type="InterPro" id="IPR019605">
    <property type="entry name" value="Misato_II_tubulin-like"/>
</dbReference>
<evidence type="ECO:0000259" key="6">
    <source>
        <dbReference type="Pfam" id="PF14881"/>
    </source>
</evidence>
<organism evidence="7 8">
    <name type="scientific">Cetraspora pellucida</name>
    <dbReference type="NCBI Taxonomy" id="1433469"/>
    <lineage>
        <taxon>Eukaryota</taxon>
        <taxon>Fungi</taxon>
        <taxon>Fungi incertae sedis</taxon>
        <taxon>Mucoromycota</taxon>
        <taxon>Glomeromycotina</taxon>
        <taxon>Glomeromycetes</taxon>
        <taxon>Diversisporales</taxon>
        <taxon>Gigasporaceae</taxon>
        <taxon>Cetraspora</taxon>
    </lineage>
</organism>
<gene>
    <name evidence="7" type="ORF">CPELLU_LOCUS8396</name>
</gene>